<feature type="chain" id="PRO_5022902850" evidence="2">
    <location>
        <begin position="26"/>
        <end position="344"/>
    </location>
</feature>
<evidence type="ECO:0000256" key="1">
    <source>
        <dbReference type="ARBA" id="ARBA00022729"/>
    </source>
</evidence>
<gene>
    <name evidence="3" type="ORF">PTE30175_02192</name>
</gene>
<proteinExistence type="predicted"/>
<dbReference type="PANTHER" id="PTHR30222:SF2">
    <property type="entry name" value="ABC TRANSPORTER SUBSTRATE-BINDING PROTEIN"/>
    <property type="match status" value="1"/>
</dbReference>
<name>A0A5E4UVK8_9BURK</name>
<feature type="signal peptide" evidence="2">
    <location>
        <begin position="1"/>
        <end position="25"/>
    </location>
</feature>
<evidence type="ECO:0000313" key="3">
    <source>
        <dbReference type="EMBL" id="VVE03593.1"/>
    </source>
</evidence>
<sequence length="344" mass="37349">MSVEKAVKLIGIAAMLAFNGTAAVAAPTLEGQKITVATFGGALLTYVRQAWITPFEKATGAKVDVDTPNTRAKLKAQVDAGNAVWDVFTEDAAFIEQNCGVLFEKVDTSKFVAAGIDKRFVTNDCGVPTSIVSEVFAYNEDKFGKNPPKGWTDFFDLSKYPGKRAIWNNPTSGILEAALLADGVPADKLYPLDLDRAFKKLDTIKSSIIWTQSTGGLTDALANTQVDLSLAYAGRAYAAAKTGTKINVVTNQQIVSWDQYAVVKGSKNKAAADAFLQFIAQPEQQAKLTELTSYATANAKGHPKVDVLTERFLPVLSKAVFTNQEWWAKNFDAVNQRFVAWQSK</sequence>
<dbReference type="AlphaFoldDB" id="A0A5E4UVK8"/>
<reference evidence="3 4" key="1">
    <citation type="submission" date="2019-08" db="EMBL/GenBank/DDBJ databases">
        <authorList>
            <person name="Peeters C."/>
        </authorList>
    </citation>
    <scope>NUCLEOTIDE SEQUENCE [LARGE SCALE GENOMIC DNA]</scope>
    <source>
        <strain evidence="3 4">LMG 30175</strain>
    </source>
</reference>
<protein>
    <submittedName>
        <fullName evidence="3">ABC transporter substrate-binding protein</fullName>
    </submittedName>
</protein>
<dbReference type="EMBL" id="CABPRZ010000007">
    <property type="protein sequence ID" value="VVE03593.1"/>
    <property type="molecule type" value="Genomic_DNA"/>
</dbReference>
<dbReference type="Proteomes" id="UP000414233">
    <property type="component" value="Unassembled WGS sequence"/>
</dbReference>
<evidence type="ECO:0000313" key="4">
    <source>
        <dbReference type="Proteomes" id="UP000414233"/>
    </source>
</evidence>
<keyword evidence="1 2" id="KW-0732">Signal</keyword>
<evidence type="ECO:0000256" key="2">
    <source>
        <dbReference type="SAM" id="SignalP"/>
    </source>
</evidence>
<dbReference type="Gene3D" id="3.40.190.10">
    <property type="entry name" value="Periplasmic binding protein-like II"/>
    <property type="match status" value="2"/>
</dbReference>
<dbReference type="InterPro" id="IPR006059">
    <property type="entry name" value="SBP"/>
</dbReference>
<accession>A0A5E4UVK8</accession>
<dbReference type="PANTHER" id="PTHR30222">
    <property type="entry name" value="SPERMIDINE/PUTRESCINE-BINDING PERIPLASMIC PROTEIN"/>
    <property type="match status" value="1"/>
</dbReference>
<dbReference type="RefSeq" id="WP_224788693.1">
    <property type="nucleotide sequence ID" value="NZ_CABPRZ010000007.1"/>
</dbReference>
<keyword evidence="4" id="KW-1185">Reference proteome</keyword>
<organism evidence="3 4">
    <name type="scientific">Pandoraea terrae</name>
    <dbReference type="NCBI Taxonomy" id="1537710"/>
    <lineage>
        <taxon>Bacteria</taxon>
        <taxon>Pseudomonadati</taxon>
        <taxon>Pseudomonadota</taxon>
        <taxon>Betaproteobacteria</taxon>
        <taxon>Burkholderiales</taxon>
        <taxon>Burkholderiaceae</taxon>
        <taxon>Pandoraea</taxon>
    </lineage>
</organism>
<dbReference type="SUPFAM" id="SSF53850">
    <property type="entry name" value="Periplasmic binding protein-like II"/>
    <property type="match status" value="1"/>
</dbReference>
<dbReference type="Pfam" id="PF13416">
    <property type="entry name" value="SBP_bac_8"/>
    <property type="match status" value="1"/>
</dbReference>